<evidence type="ECO:0000256" key="1">
    <source>
        <dbReference type="ARBA" id="ARBA00022679"/>
    </source>
</evidence>
<keyword evidence="2" id="KW-0012">Acyltransferase</keyword>
<reference evidence="4 5" key="1">
    <citation type="submission" date="2016-10" db="EMBL/GenBank/DDBJ databases">
        <title>Complete Genome Sequence of Acetogen Clostridium formicoaceticum ATCC 27076.</title>
        <authorList>
            <person name="Bao T."/>
            <person name="Cheng C."/>
            <person name="Zhao J."/>
            <person name="Yang S.-T."/>
            <person name="Wang J."/>
            <person name="Wang M."/>
        </authorList>
    </citation>
    <scope>NUCLEOTIDE SEQUENCE [LARGE SCALE GENOMIC DNA]</scope>
    <source>
        <strain evidence="4 5">ATCC 27076</strain>
    </source>
</reference>
<accession>A0ABM6ES75</accession>
<evidence type="ECO:0000313" key="4">
    <source>
        <dbReference type="EMBL" id="AOY75745.1"/>
    </source>
</evidence>
<dbReference type="Gene3D" id="3.40.630.30">
    <property type="match status" value="1"/>
</dbReference>
<protein>
    <recommendedName>
        <fullName evidence="3">N-acetyltransferase domain-containing protein</fullName>
    </recommendedName>
</protein>
<keyword evidence="5" id="KW-1185">Reference proteome</keyword>
<organism evidence="4 5">
    <name type="scientific">Clostridium formicaceticum</name>
    <dbReference type="NCBI Taxonomy" id="1497"/>
    <lineage>
        <taxon>Bacteria</taxon>
        <taxon>Bacillati</taxon>
        <taxon>Bacillota</taxon>
        <taxon>Clostridia</taxon>
        <taxon>Eubacteriales</taxon>
        <taxon>Clostridiaceae</taxon>
        <taxon>Clostridium</taxon>
    </lineage>
</organism>
<dbReference type="RefSeq" id="WP_070966048.1">
    <property type="nucleotide sequence ID" value="NZ_CP017603.1"/>
</dbReference>
<proteinExistence type="predicted"/>
<evidence type="ECO:0000313" key="5">
    <source>
        <dbReference type="Proteomes" id="UP000177894"/>
    </source>
</evidence>
<sequence length="133" mass="15614">MESMVIRELQQTEKGIFDTQKEGSKVFVIEKEGTTIGYIEMLYDEDRSLLRILNLWVLPQYQRKGIAKKLVKASKGYARFEKAEGIIVEVKSDNNPAIAFFQKEDFKIWSEETSKAEEERSVFLGFRFEDIYR</sequence>
<dbReference type="PROSITE" id="PS51186">
    <property type="entry name" value="GNAT"/>
    <property type="match status" value="1"/>
</dbReference>
<dbReference type="PANTHER" id="PTHR43420">
    <property type="entry name" value="ACETYLTRANSFERASE"/>
    <property type="match status" value="1"/>
</dbReference>
<name>A0ABM6ES75_9CLOT</name>
<dbReference type="CDD" id="cd04301">
    <property type="entry name" value="NAT_SF"/>
    <property type="match status" value="1"/>
</dbReference>
<evidence type="ECO:0000256" key="2">
    <source>
        <dbReference type="ARBA" id="ARBA00023315"/>
    </source>
</evidence>
<dbReference type="InterPro" id="IPR050680">
    <property type="entry name" value="YpeA/RimI_acetyltransf"/>
</dbReference>
<dbReference type="EMBL" id="CP017603">
    <property type="protein sequence ID" value="AOY75745.1"/>
    <property type="molecule type" value="Genomic_DNA"/>
</dbReference>
<dbReference type="Pfam" id="PF00583">
    <property type="entry name" value="Acetyltransf_1"/>
    <property type="match status" value="1"/>
</dbReference>
<dbReference type="Proteomes" id="UP000177894">
    <property type="component" value="Chromosome"/>
</dbReference>
<keyword evidence="1" id="KW-0808">Transferase</keyword>
<feature type="domain" description="N-acetyltransferase" evidence="3">
    <location>
        <begin position="1"/>
        <end position="133"/>
    </location>
</feature>
<dbReference type="SUPFAM" id="SSF55729">
    <property type="entry name" value="Acyl-CoA N-acyltransferases (Nat)"/>
    <property type="match status" value="1"/>
</dbReference>
<dbReference type="InterPro" id="IPR016181">
    <property type="entry name" value="Acyl_CoA_acyltransferase"/>
</dbReference>
<dbReference type="InterPro" id="IPR000182">
    <property type="entry name" value="GNAT_dom"/>
</dbReference>
<gene>
    <name evidence="4" type="ORF">BJL90_07440</name>
</gene>
<evidence type="ECO:0000259" key="3">
    <source>
        <dbReference type="PROSITE" id="PS51186"/>
    </source>
</evidence>